<dbReference type="GO" id="GO:0003677">
    <property type="term" value="F:DNA binding"/>
    <property type="evidence" value="ECO:0007669"/>
    <property type="project" value="UniProtKB-KW"/>
</dbReference>
<dbReference type="InterPro" id="IPR013249">
    <property type="entry name" value="RNA_pol_sigma70_r4_t2"/>
</dbReference>
<sequence length="185" mass="20902">MFFKTDPDAALIGRIAQGDDKAAAALVTRKLHRIVALAYRMLGDAAEAEDVAQEVFVRVWKYARSWREERARVDTWLHRIALNVCHDRLELRSRRRETDALDPGLQADTGPTPEALWLAKSLRERVQDALATLPVRQREALVLTYYQELGNAEAATAMALSVEAVESLLARARKSLRQRLLDIQA</sequence>
<dbReference type="PROSITE" id="PS01063">
    <property type="entry name" value="SIGMA70_ECF"/>
    <property type="match status" value="1"/>
</dbReference>
<dbReference type="NCBIfam" id="TIGR02937">
    <property type="entry name" value="sigma70-ECF"/>
    <property type="match status" value="1"/>
</dbReference>
<dbReference type="GO" id="GO:0016987">
    <property type="term" value="F:sigma factor activity"/>
    <property type="evidence" value="ECO:0007669"/>
    <property type="project" value="UniProtKB-KW"/>
</dbReference>
<dbReference type="KEGG" id="bgp:BGL_2c23170"/>
<evidence type="ECO:0000256" key="4">
    <source>
        <dbReference type="ARBA" id="ARBA00023125"/>
    </source>
</evidence>
<dbReference type="InterPro" id="IPR039425">
    <property type="entry name" value="RNA_pol_sigma-70-like"/>
</dbReference>
<evidence type="ECO:0000256" key="6">
    <source>
        <dbReference type="RuleBase" id="RU000716"/>
    </source>
</evidence>
<dbReference type="SUPFAM" id="SSF88946">
    <property type="entry name" value="Sigma2 domain of RNA polymerase sigma factors"/>
    <property type="match status" value="1"/>
</dbReference>
<reference evidence="10" key="1">
    <citation type="submission" date="2011-03" db="EMBL/GenBank/DDBJ databases">
        <authorList>
            <person name="Voget S."/>
            <person name="Streit W.R."/>
            <person name="Jaeger K.E."/>
            <person name="Daniel R."/>
        </authorList>
    </citation>
    <scope>NUCLEOTIDE SEQUENCE [LARGE SCALE GENOMIC DNA]</scope>
    <source>
        <strain evidence="10">PG1</strain>
    </source>
</reference>
<protein>
    <recommendedName>
        <fullName evidence="6">RNA polymerase sigma factor</fullName>
    </recommendedName>
</protein>
<proteinExistence type="inferred from homology"/>
<keyword evidence="3 6" id="KW-0731">Sigma factor</keyword>
<dbReference type="SUPFAM" id="SSF88659">
    <property type="entry name" value="Sigma3 and sigma4 domains of RNA polymerase sigma factors"/>
    <property type="match status" value="1"/>
</dbReference>
<dbReference type="GO" id="GO:0006352">
    <property type="term" value="P:DNA-templated transcription initiation"/>
    <property type="evidence" value="ECO:0007669"/>
    <property type="project" value="InterPro"/>
</dbReference>
<feature type="domain" description="RNA polymerase sigma-70 region 2" evidence="7">
    <location>
        <begin position="26"/>
        <end position="94"/>
    </location>
</feature>
<dbReference type="InterPro" id="IPR013325">
    <property type="entry name" value="RNA_pol_sigma_r2"/>
</dbReference>
<dbReference type="EMBL" id="CP002581">
    <property type="protein sequence ID" value="AJK50376.1"/>
    <property type="molecule type" value="Genomic_DNA"/>
</dbReference>
<dbReference type="Pfam" id="PF08281">
    <property type="entry name" value="Sigma70_r4_2"/>
    <property type="match status" value="1"/>
</dbReference>
<dbReference type="OrthoDB" id="9784272at2"/>
<dbReference type="PANTHER" id="PTHR43133">
    <property type="entry name" value="RNA POLYMERASE ECF-TYPE SIGMA FACTO"/>
    <property type="match status" value="1"/>
</dbReference>
<evidence type="ECO:0000256" key="5">
    <source>
        <dbReference type="ARBA" id="ARBA00023163"/>
    </source>
</evidence>
<evidence type="ECO:0000259" key="8">
    <source>
        <dbReference type="Pfam" id="PF08281"/>
    </source>
</evidence>
<dbReference type="Gene3D" id="1.10.10.10">
    <property type="entry name" value="Winged helix-like DNA-binding domain superfamily/Winged helix DNA-binding domain"/>
    <property type="match status" value="1"/>
</dbReference>
<reference evidence="9 10" key="2">
    <citation type="journal article" date="2016" name="Appl. Microbiol. Biotechnol.">
        <title>Mutations improving production and secretion of extracellular lipase by Burkholderia glumae PG1.</title>
        <authorList>
            <person name="Knapp A."/>
            <person name="Voget S."/>
            <person name="Gao R."/>
            <person name="Zaburannyi N."/>
            <person name="Krysciak D."/>
            <person name="Breuer M."/>
            <person name="Hauer B."/>
            <person name="Streit W.R."/>
            <person name="Muller R."/>
            <person name="Daniel R."/>
            <person name="Jaeger K.E."/>
        </authorList>
    </citation>
    <scope>NUCLEOTIDE SEQUENCE [LARGE SCALE GENOMIC DNA]</scope>
    <source>
        <strain evidence="9 10">PG1</strain>
    </source>
</reference>
<dbReference type="RefSeq" id="WP_042628669.1">
    <property type="nucleotide sequence ID" value="NZ_CP002581.1"/>
</dbReference>
<dbReference type="CDD" id="cd06171">
    <property type="entry name" value="Sigma70_r4"/>
    <property type="match status" value="1"/>
</dbReference>
<evidence type="ECO:0000313" key="10">
    <source>
        <dbReference type="Proteomes" id="UP000031838"/>
    </source>
</evidence>
<keyword evidence="2 6" id="KW-0805">Transcription regulation</keyword>
<evidence type="ECO:0000256" key="2">
    <source>
        <dbReference type="ARBA" id="ARBA00023015"/>
    </source>
</evidence>
<keyword evidence="5 6" id="KW-0804">Transcription</keyword>
<dbReference type="AlphaFoldDB" id="A0A0B6SDU5"/>
<accession>A0A0B6SDU5</accession>
<dbReference type="HOGENOM" id="CLU_047691_3_0_4"/>
<evidence type="ECO:0000256" key="1">
    <source>
        <dbReference type="ARBA" id="ARBA00010641"/>
    </source>
</evidence>
<evidence type="ECO:0000259" key="7">
    <source>
        <dbReference type="Pfam" id="PF04542"/>
    </source>
</evidence>
<name>A0A0B6SDU5_BURPL</name>
<dbReference type="InterPro" id="IPR000838">
    <property type="entry name" value="RNA_pol_sigma70_ECF_CS"/>
</dbReference>
<dbReference type="InterPro" id="IPR036388">
    <property type="entry name" value="WH-like_DNA-bd_sf"/>
</dbReference>
<dbReference type="Proteomes" id="UP000031838">
    <property type="component" value="Chromosome 2"/>
</dbReference>
<keyword evidence="4 6" id="KW-0238">DNA-binding</keyword>
<dbReference type="Pfam" id="PF04542">
    <property type="entry name" value="Sigma70_r2"/>
    <property type="match status" value="1"/>
</dbReference>
<organism evidence="9 10">
    <name type="scientific">Burkholderia plantarii</name>
    <dbReference type="NCBI Taxonomy" id="41899"/>
    <lineage>
        <taxon>Bacteria</taxon>
        <taxon>Pseudomonadati</taxon>
        <taxon>Pseudomonadota</taxon>
        <taxon>Betaproteobacteria</taxon>
        <taxon>Burkholderiales</taxon>
        <taxon>Burkholderiaceae</taxon>
        <taxon>Burkholderia</taxon>
    </lineage>
</organism>
<feature type="domain" description="RNA polymerase sigma factor 70 region 4 type 2" evidence="8">
    <location>
        <begin position="123"/>
        <end position="176"/>
    </location>
</feature>
<gene>
    <name evidence="9" type="ORF">BGL_2c23170</name>
</gene>
<dbReference type="Gene3D" id="1.10.1740.10">
    <property type="match status" value="1"/>
</dbReference>
<keyword evidence="10" id="KW-1185">Reference proteome</keyword>
<dbReference type="InterPro" id="IPR014284">
    <property type="entry name" value="RNA_pol_sigma-70_dom"/>
</dbReference>
<dbReference type="InterPro" id="IPR007627">
    <property type="entry name" value="RNA_pol_sigma70_r2"/>
</dbReference>
<dbReference type="PANTHER" id="PTHR43133:SF8">
    <property type="entry name" value="RNA POLYMERASE SIGMA FACTOR HI_1459-RELATED"/>
    <property type="match status" value="1"/>
</dbReference>
<evidence type="ECO:0000313" key="9">
    <source>
        <dbReference type="EMBL" id="AJK50376.1"/>
    </source>
</evidence>
<evidence type="ECO:0000256" key="3">
    <source>
        <dbReference type="ARBA" id="ARBA00023082"/>
    </source>
</evidence>
<dbReference type="NCBIfam" id="NF004113">
    <property type="entry name" value="PRK05602.1"/>
    <property type="match status" value="1"/>
</dbReference>
<dbReference type="InterPro" id="IPR013324">
    <property type="entry name" value="RNA_pol_sigma_r3/r4-like"/>
</dbReference>
<comment type="similarity">
    <text evidence="1 6">Belongs to the sigma-70 factor family. ECF subfamily.</text>
</comment>